<keyword evidence="3" id="KW-1185">Reference proteome</keyword>
<evidence type="ECO:0000313" key="3">
    <source>
        <dbReference type="Proteomes" id="UP000501058"/>
    </source>
</evidence>
<feature type="transmembrane region" description="Helical" evidence="1">
    <location>
        <begin position="27"/>
        <end position="46"/>
    </location>
</feature>
<keyword evidence="1" id="KW-1133">Transmembrane helix</keyword>
<dbReference type="EMBL" id="CP049865">
    <property type="protein sequence ID" value="QIK71471.1"/>
    <property type="molecule type" value="Genomic_DNA"/>
</dbReference>
<proteinExistence type="predicted"/>
<dbReference type="AlphaFoldDB" id="A0A6G7Y4C0"/>
<sequence>MGVGLTVLGEKAVFGFGERRRRRGVRGAHAVPALVLAALGGLGALLEPPPRR</sequence>
<dbReference type="Proteomes" id="UP000501058">
    <property type="component" value="Chromosome"/>
</dbReference>
<organism evidence="2 3">
    <name type="scientific">Propioniciclava coleopterorum</name>
    <dbReference type="NCBI Taxonomy" id="2714937"/>
    <lineage>
        <taxon>Bacteria</taxon>
        <taxon>Bacillati</taxon>
        <taxon>Actinomycetota</taxon>
        <taxon>Actinomycetes</taxon>
        <taxon>Propionibacteriales</taxon>
        <taxon>Propionibacteriaceae</taxon>
        <taxon>Propioniciclava</taxon>
    </lineage>
</organism>
<dbReference type="RefSeq" id="WP_166231915.1">
    <property type="nucleotide sequence ID" value="NZ_CP049865.1"/>
</dbReference>
<evidence type="ECO:0000256" key="1">
    <source>
        <dbReference type="SAM" id="Phobius"/>
    </source>
</evidence>
<dbReference type="KEGG" id="prv:G7070_03190"/>
<gene>
    <name evidence="2" type="ORF">G7070_03190</name>
</gene>
<name>A0A6G7Y4C0_9ACTN</name>
<keyword evidence="1" id="KW-0472">Membrane</keyword>
<accession>A0A6G7Y4C0</accession>
<protein>
    <submittedName>
        <fullName evidence="2">Uncharacterized protein</fullName>
    </submittedName>
</protein>
<reference evidence="2 3" key="1">
    <citation type="submission" date="2020-03" db="EMBL/GenBank/DDBJ databases">
        <title>Propioniciclava sp. nov., isolated from Hydrophilus acuminatus.</title>
        <authorList>
            <person name="Hyun D.-W."/>
            <person name="Bae J.-W."/>
        </authorList>
    </citation>
    <scope>NUCLEOTIDE SEQUENCE [LARGE SCALE GENOMIC DNA]</scope>
    <source>
        <strain evidence="2 3">HDW11</strain>
    </source>
</reference>
<evidence type="ECO:0000313" key="2">
    <source>
        <dbReference type="EMBL" id="QIK71471.1"/>
    </source>
</evidence>
<keyword evidence="1" id="KW-0812">Transmembrane</keyword>